<organism evidence="2 3">
    <name type="scientific">Brachybacterium hainanense</name>
    <dbReference type="NCBI Taxonomy" id="1541174"/>
    <lineage>
        <taxon>Bacteria</taxon>
        <taxon>Bacillati</taxon>
        <taxon>Actinomycetota</taxon>
        <taxon>Actinomycetes</taxon>
        <taxon>Micrococcales</taxon>
        <taxon>Dermabacteraceae</taxon>
        <taxon>Brachybacterium</taxon>
    </lineage>
</organism>
<feature type="transmembrane region" description="Helical" evidence="1">
    <location>
        <begin position="124"/>
        <end position="142"/>
    </location>
</feature>
<comment type="caution">
    <text evidence="2">The sequence shown here is derived from an EMBL/GenBank/DDBJ whole genome shotgun (WGS) entry which is preliminary data.</text>
</comment>
<evidence type="ECO:0008006" key="4">
    <source>
        <dbReference type="Google" id="ProtNLM"/>
    </source>
</evidence>
<feature type="transmembrane region" description="Helical" evidence="1">
    <location>
        <begin position="266"/>
        <end position="286"/>
    </location>
</feature>
<keyword evidence="3" id="KW-1185">Reference proteome</keyword>
<feature type="transmembrane region" description="Helical" evidence="1">
    <location>
        <begin position="50"/>
        <end position="69"/>
    </location>
</feature>
<evidence type="ECO:0000313" key="3">
    <source>
        <dbReference type="Proteomes" id="UP001589793"/>
    </source>
</evidence>
<feature type="transmembrane region" description="Helical" evidence="1">
    <location>
        <begin position="292"/>
        <end position="314"/>
    </location>
</feature>
<keyword evidence="1" id="KW-1133">Transmembrane helix</keyword>
<accession>A0ABV6R6B2</accession>
<gene>
    <name evidence="2" type="ORF">ACFFF6_00950</name>
</gene>
<proteinExistence type="predicted"/>
<protein>
    <recommendedName>
        <fullName evidence="4">Permease</fullName>
    </recommendedName>
</protein>
<feature type="transmembrane region" description="Helical" evidence="1">
    <location>
        <begin position="23"/>
        <end position="44"/>
    </location>
</feature>
<feature type="transmembrane region" description="Helical" evidence="1">
    <location>
        <begin position="335"/>
        <end position="358"/>
    </location>
</feature>
<evidence type="ECO:0000256" key="1">
    <source>
        <dbReference type="SAM" id="Phobius"/>
    </source>
</evidence>
<dbReference type="EMBL" id="JBHLSV010000001">
    <property type="protein sequence ID" value="MFC0672516.1"/>
    <property type="molecule type" value="Genomic_DNA"/>
</dbReference>
<dbReference type="RefSeq" id="WP_376977350.1">
    <property type="nucleotide sequence ID" value="NZ_JBHLSV010000001.1"/>
</dbReference>
<feature type="transmembrane region" description="Helical" evidence="1">
    <location>
        <begin position="154"/>
        <end position="174"/>
    </location>
</feature>
<keyword evidence="1" id="KW-0812">Transmembrane</keyword>
<keyword evidence="1" id="KW-0472">Membrane</keyword>
<reference evidence="2 3" key="1">
    <citation type="submission" date="2024-09" db="EMBL/GenBank/DDBJ databases">
        <authorList>
            <person name="Sun Q."/>
            <person name="Mori K."/>
        </authorList>
    </citation>
    <scope>NUCLEOTIDE SEQUENCE [LARGE SCALE GENOMIC DNA]</scope>
    <source>
        <strain evidence="2 3">CICC 10874</strain>
    </source>
</reference>
<feature type="transmembrane region" description="Helical" evidence="1">
    <location>
        <begin position="215"/>
        <end position="245"/>
    </location>
</feature>
<dbReference type="Proteomes" id="UP001589793">
    <property type="component" value="Unassembled WGS sequence"/>
</dbReference>
<evidence type="ECO:0000313" key="2">
    <source>
        <dbReference type="EMBL" id="MFC0672516.1"/>
    </source>
</evidence>
<sequence>MDIAVGNPFDLDELSRHRRLSQLGAATLTLAVLATSLSLTMEALTHLGSLVQLLVMAFLLVLAQAGALGALLLRPLALRVLGTVVAVLALLLLEKVGPGGFWILAVATAVALGAREAAARWRRLASALLVIFAAAAVAMWGNSVATAGFVRAPMVLACLLALLAGLLLLLNFLAGRDAWGSAIVVSGLSLGIGGLFGFMGSILDAARAGEDSLSLILFGVGMLGTSRLDMILALVTAPVIVLVGLVRMMRGPEGRARGHAPASPRVQALALVLAGLTLVPALLGLLSDDLGAVIGLVVDAAYSIVWVVCLVAWYRAHRGVIAHRLPLTALSPDHALVLGTIVLSPLVRGVLSWIGIIIEGGPIFANL</sequence>
<feature type="transmembrane region" description="Helical" evidence="1">
    <location>
        <begin position="181"/>
        <end position="203"/>
    </location>
</feature>
<name>A0ABV6R6B2_9MICO</name>